<dbReference type="InterPro" id="IPR029058">
    <property type="entry name" value="AB_hydrolase_fold"/>
</dbReference>
<dbReference type="PANTHER" id="PTHR43798">
    <property type="entry name" value="MONOACYLGLYCEROL LIPASE"/>
    <property type="match status" value="1"/>
</dbReference>
<evidence type="ECO:0000313" key="3">
    <source>
        <dbReference type="Proteomes" id="UP001596333"/>
    </source>
</evidence>
<dbReference type="Gene3D" id="3.40.50.1820">
    <property type="entry name" value="alpha/beta hydrolase"/>
    <property type="match status" value="1"/>
</dbReference>
<sequence length="283" mass="30657">MPTIRTNGIETYYERRGDGRPIVFIHGAIMDHRMWATQVDALDDEFTTVAYDVRGHGRTGGSAVPAYSVALYVEDLDALLTALGFERPALCGLSLGGCIAQAYAETYPEKVSSLVLADTFTQAPLGLAGQLLFTNLRVFAALDRVIRYKSLNRFQMRLGNFVKPGVAGEGGTVQELIDAGATISHAEFVKIVNSLVAFPRGGNVELSRIDAPTLILYGENEPSLMRNHAVLMGELIPNTKSVTEIPDAGHASNIDNPVFFTEAVRKFLGGLGDESTFNESEKS</sequence>
<dbReference type="Pfam" id="PF00561">
    <property type="entry name" value="Abhydrolase_1"/>
    <property type="match status" value="1"/>
</dbReference>
<feature type="domain" description="AB hydrolase-1" evidence="1">
    <location>
        <begin position="21"/>
        <end position="257"/>
    </location>
</feature>
<reference evidence="2 3" key="1">
    <citation type="journal article" date="2019" name="Int. J. Syst. Evol. Microbiol.">
        <title>The Global Catalogue of Microorganisms (GCM) 10K type strain sequencing project: providing services to taxonomists for standard genome sequencing and annotation.</title>
        <authorList>
            <consortium name="The Broad Institute Genomics Platform"/>
            <consortium name="The Broad Institute Genome Sequencing Center for Infectious Disease"/>
            <person name="Wu L."/>
            <person name="Ma J."/>
        </authorList>
    </citation>
    <scope>NUCLEOTIDE SEQUENCE [LARGE SCALE GENOMIC DNA]</scope>
    <source>
        <strain evidence="2 3">Y73</strain>
    </source>
</reference>
<dbReference type="Proteomes" id="UP001596333">
    <property type="component" value="Unassembled WGS sequence"/>
</dbReference>
<organism evidence="2 3">
    <name type="scientific">Halorubrum trueperi</name>
    <dbReference type="NCBI Taxonomy" id="2004704"/>
    <lineage>
        <taxon>Archaea</taxon>
        <taxon>Methanobacteriati</taxon>
        <taxon>Methanobacteriota</taxon>
        <taxon>Stenosarchaea group</taxon>
        <taxon>Halobacteria</taxon>
        <taxon>Halobacteriales</taxon>
        <taxon>Haloferacaceae</taxon>
        <taxon>Halorubrum</taxon>
    </lineage>
</organism>
<gene>
    <name evidence="2" type="ORF">ACFQEY_11780</name>
</gene>
<keyword evidence="2" id="KW-0378">Hydrolase</keyword>
<dbReference type="GO" id="GO:0016787">
    <property type="term" value="F:hydrolase activity"/>
    <property type="evidence" value="ECO:0007669"/>
    <property type="project" value="UniProtKB-KW"/>
</dbReference>
<dbReference type="PRINTS" id="PR00111">
    <property type="entry name" value="ABHYDROLASE"/>
</dbReference>
<evidence type="ECO:0000259" key="1">
    <source>
        <dbReference type="Pfam" id="PF00561"/>
    </source>
</evidence>
<keyword evidence="3" id="KW-1185">Reference proteome</keyword>
<accession>A0ABD5UQT6</accession>
<name>A0ABD5UQT6_9EURY</name>
<dbReference type="InterPro" id="IPR000073">
    <property type="entry name" value="AB_hydrolase_1"/>
</dbReference>
<dbReference type="EMBL" id="JBHSXI010000012">
    <property type="protein sequence ID" value="MFC6889692.1"/>
    <property type="molecule type" value="Genomic_DNA"/>
</dbReference>
<comment type="caution">
    <text evidence="2">The sequence shown here is derived from an EMBL/GenBank/DDBJ whole genome shotgun (WGS) entry which is preliminary data.</text>
</comment>
<proteinExistence type="predicted"/>
<evidence type="ECO:0000313" key="2">
    <source>
        <dbReference type="EMBL" id="MFC6889692.1"/>
    </source>
</evidence>
<dbReference type="RefSeq" id="WP_379768733.1">
    <property type="nucleotide sequence ID" value="NZ_JBHSXI010000012.1"/>
</dbReference>
<dbReference type="InterPro" id="IPR050266">
    <property type="entry name" value="AB_hydrolase_sf"/>
</dbReference>
<dbReference type="SUPFAM" id="SSF53474">
    <property type="entry name" value="alpha/beta-Hydrolases"/>
    <property type="match status" value="1"/>
</dbReference>
<dbReference type="AlphaFoldDB" id="A0ABD5UQT6"/>
<protein>
    <submittedName>
        <fullName evidence="2">Alpha/beta fold hydrolase</fullName>
    </submittedName>
</protein>